<comment type="caution">
    <text evidence="1">The sequence shown here is derived from an EMBL/GenBank/DDBJ whole genome shotgun (WGS) entry which is preliminary data.</text>
</comment>
<proteinExistence type="predicted"/>
<evidence type="ECO:0000313" key="2">
    <source>
        <dbReference type="Proteomes" id="UP001165960"/>
    </source>
</evidence>
<name>A0ACC2U8R0_9FUNG</name>
<gene>
    <name evidence="1" type="ORF">DSO57_1037640</name>
</gene>
<dbReference type="EMBL" id="QTSX02001125">
    <property type="protein sequence ID" value="KAJ9083142.1"/>
    <property type="molecule type" value="Genomic_DNA"/>
</dbReference>
<sequence length="128" mass="13869">MAATSVVIKGEARYNNYPLSTTKCRFEDNSIRNYAAVGPSHFNSSLACGQCAIVKNLEMFQMVQVIIVDQCAGCGPTDIILDKGSFGIIGDLSQGFINVDWQMSACNVKGNVEYTWVLPPGTNLIALQ</sequence>
<accession>A0ACC2U8R0</accession>
<evidence type="ECO:0000313" key="1">
    <source>
        <dbReference type="EMBL" id="KAJ9083142.1"/>
    </source>
</evidence>
<organism evidence="1 2">
    <name type="scientific">Entomophthora muscae</name>
    <dbReference type="NCBI Taxonomy" id="34485"/>
    <lineage>
        <taxon>Eukaryota</taxon>
        <taxon>Fungi</taxon>
        <taxon>Fungi incertae sedis</taxon>
        <taxon>Zoopagomycota</taxon>
        <taxon>Entomophthoromycotina</taxon>
        <taxon>Entomophthoromycetes</taxon>
        <taxon>Entomophthorales</taxon>
        <taxon>Entomophthoraceae</taxon>
        <taxon>Entomophthora</taxon>
    </lineage>
</organism>
<dbReference type="Proteomes" id="UP001165960">
    <property type="component" value="Unassembled WGS sequence"/>
</dbReference>
<reference evidence="1" key="1">
    <citation type="submission" date="2022-04" db="EMBL/GenBank/DDBJ databases">
        <title>Genome of the entomopathogenic fungus Entomophthora muscae.</title>
        <authorList>
            <person name="Elya C."/>
            <person name="Lovett B.R."/>
            <person name="Lee E."/>
            <person name="Macias A.M."/>
            <person name="Hajek A.E."/>
            <person name="De Bivort B.L."/>
            <person name="Kasson M.T."/>
            <person name="De Fine Licht H.H."/>
            <person name="Stajich J.E."/>
        </authorList>
    </citation>
    <scope>NUCLEOTIDE SEQUENCE</scope>
    <source>
        <strain evidence="1">Berkeley</strain>
    </source>
</reference>
<keyword evidence="2" id="KW-1185">Reference proteome</keyword>
<protein>
    <submittedName>
        <fullName evidence="1">Uncharacterized protein</fullName>
    </submittedName>
</protein>